<organism evidence="2 3">
    <name type="scientific">Luteolibacter rhizosphaerae</name>
    <dbReference type="NCBI Taxonomy" id="2989719"/>
    <lineage>
        <taxon>Bacteria</taxon>
        <taxon>Pseudomonadati</taxon>
        <taxon>Verrucomicrobiota</taxon>
        <taxon>Verrucomicrobiia</taxon>
        <taxon>Verrucomicrobiales</taxon>
        <taxon>Verrucomicrobiaceae</taxon>
        <taxon>Luteolibacter</taxon>
    </lineage>
</organism>
<sequence>MVLITVVLAAANDWAAEQFRPRGRRIADLLNVQGYDLAALFHPVVIDGSTHHAFPEQVCMAFLEYYSFDAGPNIKEQALRNFRWLARSSLRVFVYTQVGYDAKSLVPAAWQSFQDRVSLSYCKVPVGYFSIFKEIADMVVTMIQSGVPVGDKTVPDISVGIHWGNHWRSNNFDEVYGQRVKFEQDYPEHFPQAASNPHEPWAYPECALPEFRRWMRETYFAQKFAAYLNSQVKGKALPAAVAALAIEAVAPKVIEA</sequence>
<evidence type="ECO:0000313" key="3">
    <source>
        <dbReference type="Proteomes" id="UP001165653"/>
    </source>
</evidence>
<protein>
    <recommendedName>
        <fullName evidence="1">BstA-like C-terminal domain-containing protein</fullName>
    </recommendedName>
</protein>
<dbReference type="Pfam" id="PF26567">
    <property type="entry name" value="BstA_C"/>
    <property type="match status" value="1"/>
</dbReference>
<proteinExistence type="predicted"/>
<keyword evidence="3" id="KW-1185">Reference proteome</keyword>
<evidence type="ECO:0000313" key="2">
    <source>
        <dbReference type="EMBL" id="MCW1915987.1"/>
    </source>
</evidence>
<dbReference type="RefSeq" id="WP_264515551.1">
    <property type="nucleotide sequence ID" value="NZ_JAPDDR010000011.1"/>
</dbReference>
<feature type="domain" description="BstA-like C-terminal" evidence="1">
    <location>
        <begin position="110"/>
        <end position="233"/>
    </location>
</feature>
<gene>
    <name evidence="2" type="ORF">OJ996_20535</name>
</gene>
<name>A0ABT3G810_9BACT</name>
<dbReference type="Proteomes" id="UP001165653">
    <property type="component" value="Unassembled WGS sequence"/>
</dbReference>
<dbReference type="EMBL" id="JAPDDR010000011">
    <property type="protein sequence ID" value="MCW1915987.1"/>
    <property type="molecule type" value="Genomic_DNA"/>
</dbReference>
<dbReference type="InterPro" id="IPR058744">
    <property type="entry name" value="BstA-like_C"/>
</dbReference>
<evidence type="ECO:0000259" key="1">
    <source>
        <dbReference type="Pfam" id="PF26567"/>
    </source>
</evidence>
<accession>A0ABT3G810</accession>
<comment type="caution">
    <text evidence="2">The sequence shown here is derived from an EMBL/GenBank/DDBJ whole genome shotgun (WGS) entry which is preliminary data.</text>
</comment>
<reference evidence="2" key="1">
    <citation type="submission" date="2022-10" db="EMBL/GenBank/DDBJ databases">
        <title>Luteolibacter sp. GHJ8, whole genome shotgun sequencing project.</title>
        <authorList>
            <person name="Zhao G."/>
            <person name="Shen L."/>
        </authorList>
    </citation>
    <scope>NUCLEOTIDE SEQUENCE</scope>
    <source>
        <strain evidence="2">GHJ8</strain>
    </source>
</reference>